<comment type="similarity">
    <text evidence="5">Belongs to the protein kinase superfamily. STE Ser/Thr protein kinase family. MAP kinase kinase subfamily.</text>
</comment>
<proteinExistence type="inferred from homology"/>
<reference evidence="12" key="1">
    <citation type="submission" date="2023-03" db="EMBL/GenBank/DDBJ databases">
        <title>Massive genome expansion in bonnet fungi (Mycena s.s.) driven by repeated elements and novel gene families across ecological guilds.</title>
        <authorList>
            <consortium name="Lawrence Berkeley National Laboratory"/>
            <person name="Harder C.B."/>
            <person name="Miyauchi S."/>
            <person name="Viragh M."/>
            <person name="Kuo A."/>
            <person name="Thoen E."/>
            <person name="Andreopoulos B."/>
            <person name="Lu D."/>
            <person name="Skrede I."/>
            <person name="Drula E."/>
            <person name="Henrissat B."/>
            <person name="Morin E."/>
            <person name="Kohler A."/>
            <person name="Barry K."/>
            <person name="LaButti K."/>
            <person name="Morin E."/>
            <person name="Salamov A."/>
            <person name="Lipzen A."/>
            <person name="Mereny Z."/>
            <person name="Hegedus B."/>
            <person name="Baldrian P."/>
            <person name="Stursova M."/>
            <person name="Weitz H."/>
            <person name="Taylor A."/>
            <person name="Grigoriev I.V."/>
            <person name="Nagy L.G."/>
            <person name="Martin F."/>
            <person name="Kauserud H."/>
        </authorList>
    </citation>
    <scope>NUCLEOTIDE SEQUENCE</scope>
    <source>
        <strain evidence="12">9284</strain>
    </source>
</reference>
<evidence type="ECO:0000313" key="13">
    <source>
        <dbReference type="Proteomes" id="UP001221142"/>
    </source>
</evidence>
<comment type="caution">
    <text evidence="12">The sequence shown here is derived from an EMBL/GenBank/DDBJ whole genome shotgun (WGS) entry which is preliminary data.</text>
</comment>
<feature type="region of interest" description="Disordered" evidence="10">
    <location>
        <begin position="282"/>
        <end position="303"/>
    </location>
</feature>
<evidence type="ECO:0000256" key="4">
    <source>
        <dbReference type="ARBA" id="ARBA00022840"/>
    </source>
</evidence>
<dbReference type="Proteomes" id="UP001221142">
    <property type="component" value="Unassembled WGS sequence"/>
</dbReference>
<protein>
    <recommendedName>
        <fullName evidence="6">mitogen-activated protein kinase kinase</fullName>
        <ecNumber evidence="6">2.7.12.2</ecNumber>
    </recommendedName>
</protein>
<evidence type="ECO:0000256" key="7">
    <source>
        <dbReference type="ARBA" id="ARBA00049014"/>
    </source>
</evidence>
<dbReference type="PANTHER" id="PTHR48013:SF9">
    <property type="entry name" value="DUAL SPECIFICITY MITOGEN-ACTIVATED PROTEIN KINASE KINASE 5"/>
    <property type="match status" value="1"/>
</dbReference>
<name>A0AAD7FPR1_9AGAR</name>
<evidence type="ECO:0000256" key="2">
    <source>
        <dbReference type="ARBA" id="ARBA00022741"/>
    </source>
</evidence>
<dbReference type="AlphaFoldDB" id="A0AAD7FPR1"/>
<comment type="catalytic activity">
    <reaction evidence="9">
        <text>L-tyrosyl-[protein] + ATP = O-phospho-L-tyrosyl-[protein] + ADP + H(+)</text>
        <dbReference type="Rhea" id="RHEA:10596"/>
        <dbReference type="Rhea" id="RHEA-COMP:10136"/>
        <dbReference type="Rhea" id="RHEA-COMP:20101"/>
        <dbReference type="ChEBI" id="CHEBI:15378"/>
        <dbReference type="ChEBI" id="CHEBI:30616"/>
        <dbReference type="ChEBI" id="CHEBI:46858"/>
        <dbReference type="ChEBI" id="CHEBI:61978"/>
        <dbReference type="ChEBI" id="CHEBI:456216"/>
        <dbReference type="EC" id="2.7.12.2"/>
    </reaction>
</comment>
<evidence type="ECO:0000256" key="8">
    <source>
        <dbReference type="ARBA" id="ARBA00049299"/>
    </source>
</evidence>
<dbReference type="SUPFAM" id="SSF56112">
    <property type="entry name" value="Protein kinase-like (PK-like)"/>
    <property type="match status" value="1"/>
</dbReference>
<feature type="domain" description="Protein kinase" evidence="11">
    <location>
        <begin position="61"/>
        <end position="373"/>
    </location>
</feature>
<dbReference type="EMBL" id="JARKIF010000006">
    <property type="protein sequence ID" value="KAJ7636255.1"/>
    <property type="molecule type" value="Genomic_DNA"/>
</dbReference>
<accession>A0AAD7FPR1</accession>
<dbReference type="GO" id="GO:0005524">
    <property type="term" value="F:ATP binding"/>
    <property type="evidence" value="ECO:0007669"/>
    <property type="project" value="UniProtKB-KW"/>
</dbReference>
<dbReference type="PROSITE" id="PS50011">
    <property type="entry name" value="PROTEIN_KINASE_DOM"/>
    <property type="match status" value="1"/>
</dbReference>
<dbReference type="InterPro" id="IPR000719">
    <property type="entry name" value="Prot_kinase_dom"/>
</dbReference>
<dbReference type="EC" id="2.7.12.2" evidence="6"/>
<evidence type="ECO:0000256" key="6">
    <source>
        <dbReference type="ARBA" id="ARBA00038999"/>
    </source>
</evidence>
<dbReference type="InterPro" id="IPR011009">
    <property type="entry name" value="Kinase-like_dom_sf"/>
</dbReference>
<organism evidence="12 13">
    <name type="scientific">Roridomyces roridus</name>
    <dbReference type="NCBI Taxonomy" id="1738132"/>
    <lineage>
        <taxon>Eukaryota</taxon>
        <taxon>Fungi</taxon>
        <taxon>Dikarya</taxon>
        <taxon>Basidiomycota</taxon>
        <taxon>Agaricomycotina</taxon>
        <taxon>Agaricomycetes</taxon>
        <taxon>Agaricomycetidae</taxon>
        <taxon>Agaricales</taxon>
        <taxon>Marasmiineae</taxon>
        <taxon>Mycenaceae</taxon>
        <taxon>Roridomyces</taxon>
    </lineage>
</organism>
<evidence type="ECO:0000256" key="1">
    <source>
        <dbReference type="ARBA" id="ARBA00022679"/>
    </source>
</evidence>
<evidence type="ECO:0000313" key="12">
    <source>
        <dbReference type="EMBL" id="KAJ7636255.1"/>
    </source>
</evidence>
<sequence>MSTVRTKRNFRELQLPPSALRVHGPRARVIADVPVSIPPAPPIQPEIPHENSAMFEKTHRFMMLEELGHGHRGTVLKLQHISTGKIVAAKIVPVDANLRERKRLLGEVQSMQDYTSPYITTSYDRAHLGAPTIYLDTKHTKILSHLNHDTNICIYMEFMDKRSFAEITRRVGAITKDIVGKVAVAVLEGLKYLHDKHRILHRDIKPSNILLNSSGDIKLCDFGISGELNSLTGTFAGTSLYMSPDRIMGGASSNKSDVWSLGITLLELCIGRFPYDIEAEKEEKESQLDVPADGDDEWESIDPPLDGGRVTTSILALLNRIVEGPAPVAGASGSGFGFALVMEGGAEEFINACLEKDVEARRTLGELLGHAWVLSSRDSGVDVKAWAATI</sequence>
<dbReference type="PANTHER" id="PTHR48013">
    <property type="entry name" value="DUAL SPECIFICITY MITOGEN-ACTIVATED PROTEIN KINASE KINASE 5-RELATED"/>
    <property type="match status" value="1"/>
</dbReference>
<comment type="catalytic activity">
    <reaction evidence="7">
        <text>L-seryl-[protein] + ATP = O-phospho-L-seryl-[protein] + ADP + H(+)</text>
        <dbReference type="Rhea" id="RHEA:17989"/>
        <dbReference type="Rhea" id="RHEA-COMP:9863"/>
        <dbReference type="Rhea" id="RHEA-COMP:11604"/>
        <dbReference type="ChEBI" id="CHEBI:15378"/>
        <dbReference type="ChEBI" id="CHEBI:29999"/>
        <dbReference type="ChEBI" id="CHEBI:30616"/>
        <dbReference type="ChEBI" id="CHEBI:83421"/>
        <dbReference type="ChEBI" id="CHEBI:456216"/>
        <dbReference type="EC" id="2.7.12.2"/>
    </reaction>
</comment>
<evidence type="ECO:0000256" key="10">
    <source>
        <dbReference type="SAM" id="MobiDB-lite"/>
    </source>
</evidence>
<evidence type="ECO:0000256" key="3">
    <source>
        <dbReference type="ARBA" id="ARBA00022777"/>
    </source>
</evidence>
<keyword evidence="3 12" id="KW-0418">Kinase</keyword>
<dbReference type="InterPro" id="IPR008271">
    <property type="entry name" value="Ser/Thr_kinase_AS"/>
</dbReference>
<dbReference type="Gene3D" id="1.10.510.10">
    <property type="entry name" value="Transferase(Phosphotransferase) domain 1"/>
    <property type="match status" value="1"/>
</dbReference>
<dbReference type="SMART" id="SM00220">
    <property type="entry name" value="S_TKc"/>
    <property type="match status" value="1"/>
</dbReference>
<keyword evidence="4" id="KW-0067">ATP-binding</keyword>
<dbReference type="GO" id="GO:0004708">
    <property type="term" value="F:MAP kinase kinase activity"/>
    <property type="evidence" value="ECO:0007669"/>
    <property type="project" value="UniProtKB-EC"/>
</dbReference>
<keyword evidence="13" id="KW-1185">Reference proteome</keyword>
<evidence type="ECO:0000256" key="9">
    <source>
        <dbReference type="ARBA" id="ARBA00051693"/>
    </source>
</evidence>
<dbReference type="Gene3D" id="3.30.200.20">
    <property type="entry name" value="Phosphorylase Kinase, domain 1"/>
    <property type="match status" value="1"/>
</dbReference>
<dbReference type="PROSITE" id="PS00108">
    <property type="entry name" value="PROTEIN_KINASE_ST"/>
    <property type="match status" value="1"/>
</dbReference>
<evidence type="ECO:0000256" key="5">
    <source>
        <dbReference type="ARBA" id="ARBA00038035"/>
    </source>
</evidence>
<comment type="catalytic activity">
    <reaction evidence="8">
        <text>L-threonyl-[protein] + ATP = O-phospho-L-threonyl-[protein] + ADP + H(+)</text>
        <dbReference type="Rhea" id="RHEA:46608"/>
        <dbReference type="Rhea" id="RHEA-COMP:11060"/>
        <dbReference type="Rhea" id="RHEA-COMP:11605"/>
        <dbReference type="ChEBI" id="CHEBI:15378"/>
        <dbReference type="ChEBI" id="CHEBI:30013"/>
        <dbReference type="ChEBI" id="CHEBI:30616"/>
        <dbReference type="ChEBI" id="CHEBI:61977"/>
        <dbReference type="ChEBI" id="CHEBI:456216"/>
        <dbReference type="EC" id="2.7.12.2"/>
    </reaction>
</comment>
<keyword evidence="2" id="KW-0547">Nucleotide-binding</keyword>
<gene>
    <name evidence="12" type="ORF">FB45DRAFT_906215</name>
</gene>
<dbReference type="Pfam" id="PF00069">
    <property type="entry name" value="Pkinase"/>
    <property type="match status" value="1"/>
</dbReference>
<evidence type="ECO:0000259" key="11">
    <source>
        <dbReference type="PROSITE" id="PS50011"/>
    </source>
</evidence>
<keyword evidence="1" id="KW-0808">Transferase</keyword>